<dbReference type="PROSITE" id="PS50887">
    <property type="entry name" value="GGDEF"/>
    <property type="match status" value="1"/>
</dbReference>
<dbReference type="GO" id="GO:0043709">
    <property type="term" value="P:cell adhesion involved in single-species biofilm formation"/>
    <property type="evidence" value="ECO:0007669"/>
    <property type="project" value="TreeGrafter"/>
</dbReference>
<feature type="transmembrane region" description="Helical" evidence="1">
    <location>
        <begin position="6"/>
        <end position="28"/>
    </location>
</feature>
<dbReference type="PANTHER" id="PTHR45138">
    <property type="entry name" value="REGULATORY COMPONENTS OF SENSORY TRANSDUCTION SYSTEM"/>
    <property type="match status" value="1"/>
</dbReference>
<organism evidence="3 4">
    <name type="scientific">Levilactobacillus senmaizukei DSM 21775 = NBRC 103853</name>
    <dbReference type="NCBI Taxonomy" id="1423803"/>
    <lineage>
        <taxon>Bacteria</taxon>
        <taxon>Bacillati</taxon>
        <taxon>Bacillota</taxon>
        <taxon>Bacilli</taxon>
        <taxon>Lactobacillales</taxon>
        <taxon>Lactobacillaceae</taxon>
        <taxon>Levilactobacillus</taxon>
    </lineage>
</organism>
<dbReference type="InterPro" id="IPR050469">
    <property type="entry name" value="Diguanylate_Cyclase"/>
</dbReference>
<feature type="domain" description="GGDEF" evidence="2">
    <location>
        <begin position="240"/>
        <end position="374"/>
    </location>
</feature>
<keyword evidence="1" id="KW-1133">Transmembrane helix</keyword>
<reference evidence="3 4" key="1">
    <citation type="journal article" date="2015" name="Genome Announc.">
        <title>Expanding the biotechnology potential of lactobacilli through comparative genomics of 213 strains and associated genera.</title>
        <authorList>
            <person name="Sun Z."/>
            <person name="Harris H.M."/>
            <person name="McCann A."/>
            <person name="Guo C."/>
            <person name="Argimon S."/>
            <person name="Zhang W."/>
            <person name="Yang X."/>
            <person name="Jeffery I.B."/>
            <person name="Cooney J.C."/>
            <person name="Kagawa T.F."/>
            <person name="Liu W."/>
            <person name="Song Y."/>
            <person name="Salvetti E."/>
            <person name="Wrobel A."/>
            <person name="Rasinkangas P."/>
            <person name="Parkhill J."/>
            <person name="Rea M.C."/>
            <person name="O'Sullivan O."/>
            <person name="Ritari J."/>
            <person name="Douillard F.P."/>
            <person name="Paul Ross R."/>
            <person name="Yang R."/>
            <person name="Briner A.E."/>
            <person name="Felis G.E."/>
            <person name="de Vos W.M."/>
            <person name="Barrangou R."/>
            <person name="Klaenhammer T.R."/>
            <person name="Caufield P.W."/>
            <person name="Cui Y."/>
            <person name="Zhang H."/>
            <person name="O'Toole P.W."/>
        </authorList>
    </citation>
    <scope>NUCLEOTIDE SEQUENCE [LARGE SCALE GENOMIC DNA]</scope>
    <source>
        <strain evidence="3 4">DSM 21775</strain>
    </source>
</reference>
<keyword evidence="1" id="KW-0472">Membrane</keyword>
<dbReference type="EMBL" id="AYZH01000015">
    <property type="protein sequence ID" value="KRN01778.1"/>
    <property type="molecule type" value="Genomic_DNA"/>
</dbReference>
<gene>
    <name evidence="3" type="ORF">FD13_GL000607</name>
</gene>
<feature type="transmembrane region" description="Helical" evidence="1">
    <location>
        <begin position="146"/>
        <end position="163"/>
    </location>
</feature>
<dbReference type="FunFam" id="3.30.70.270:FF:000001">
    <property type="entry name" value="Diguanylate cyclase domain protein"/>
    <property type="match status" value="1"/>
</dbReference>
<dbReference type="NCBIfam" id="TIGR00254">
    <property type="entry name" value="GGDEF"/>
    <property type="match status" value="1"/>
</dbReference>
<sequence length="374" mass="43214">MAWSVWLVPPIITSVFFVLGVITLYWSIFNWVTARVQAHHEPNTVKKVQVAIGTTCAVASIFTLQVIVRDSHLAWTFTNFQLLLLIFVAYFLQLRIPYWIILISGVGFMVLNGNVSAPLSWVYTMIFILFYVVSYQQSLRLNRWPFPRYMGIALVFALALWFLVKQRYHLSWGNYLTEIADYALLAALMYGYFIIQNKDRRIKDRLFQSANWDALTHVQNYAAFDRAIGYQFQQSLEHDHDLSMIMFDIDHFKRVNDSYGHLAGDEVLKQVSLQVSDVLRSLDTDLILYRTGGEEFNIILPGYDLQQARPIAGQVFHGVQHLVVTYNDIDIQVSISVGVSRLVETDHNPLDFYKRVDANLYHSKQNGRQQITVA</sequence>
<dbReference type="InterPro" id="IPR000160">
    <property type="entry name" value="GGDEF_dom"/>
</dbReference>
<feature type="transmembrane region" description="Helical" evidence="1">
    <location>
        <begin position="175"/>
        <end position="195"/>
    </location>
</feature>
<dbReference type="Pfam" id="PF00990">
    <property type="entry name" value="GGDEF"/>
    <property type="match status" value="1"/>
</dbReference>
<dbReference type="InterPro" id="IPR029787">
    <property type="entry name" value="Nucleotide_cyclase"/>
</dbReference>
<dbReference type="GO" id="GO:0005886">
    <property type="term" value="C:plasma membrane"/>
    <property type="evidence" value="ECO:0007669"/>
    <property type="project" value="TreeGrafter"/>
</dbReference>
<dbReference type="GO" id="GO:0052621">
    <property type="term" value="F:diguanylate cyclase activity"/>
    <property type="evidence" value="ECO:0007669"/>
    <property type="project" value="TreeGrafter"/>
</dbReference>
<name>A0A0R2DCZ5_9LACO</name>
<dbReference type="RefSeq" id="WP_061776842.1">
    <property type="nucleotide sequence ID" value="NZ_AYZH01000015.1"/>
</dbReference>
<dbReference type="PATRIC" id="fig|1423803.3.peg.603"/>
<dbReference type="Gene3D" id="3.30.70.270">
    <property type="match status" value="1"/>
</dbReference>
<dbReference type="SUPFAM" id="SSF55073">
    <property type="entry name" value="Nucleotide cyclase"/>
    <property type="match status" value="1"/>
</dbReference>
<dbReference type="Proteomes" id="UP000051589">
    <property type="component" value="Unassembled WGS sequence"/>
</dbReference>
<comment type="caution">
    <text evidence="3">The sequence shown here is derived from an EMBL/GenBank/DDBJ whole genome shotgun (WGS) entry which is preliminary data.</text>
</comment>
<feature type="transmembrane region" description="Helical" evidence="1">
    <location>
        <begin position="48"/>
        <end position="67"/>
    </location>
</feature>
<accession>A0A0R2DCZ5</accession>
<dbReference type="GO" id="GO:1902201">
    <property type="term" value="P:negative regulation of bacterial-type flagellum-dependent cell motility"/>
    <property type="evidence" value="ECO:0007669"/>
    <property type="project" value="TreeGrafter"/>
</dbReference>
<dbReference type="InterPro" id="IPR043128">
    <property type="entry name" value="Rev_trsase/Diguanyl_cyclase"/>
</dbReference>
<feature type="transmembrane region" description="Helical" evidence="1">
    <location>
        <begin position="121"/>
        <end position="139"/>
    </location>
</feature>
<dbReference type="STRING" id="1423803.FD13_GL000607"/>
<keyword evidence="1" id="KW-0812">Transmembrane</keyword>
<evidence type="ECO:0000313" key="4">
    <source>
        <dbReference type="Proteomes" id="UP000051589"/>
    </source>
</evidence>
<evidence type="ECO:0000313" key="3">
    <source>
        <dbReference type="EMBL" id="KRN01778.1"/>
    </source>
</evidence>
<protein>
    <submittedName>
        <fullName evidence="3">Signal transduction diguanylate cyclase</fullName>
    </submittedName>
</protein>
<dbReference type="SMART" id="SM00267">
    <property type="entry name" value="GGDEF"/>
    <property type="match status" value="1"/>
</dbReference>
<proteinExistence type="predicted"/>
<keyword evidence="4" id="KW-1185">Reference proteome</keyword>
<dbReference type="AlphaFoldDB" id="A0A0R2DCZ5"/>
<evidence type="ECO:0000259" key="2">
    <source>
        <dbReference type="PROSITE" id="PS50887"/>
    </source>
</evidence>
<dbReference type="OrthoDB" id="9759607at2"/>
<dbReference type="PANTHER" id="PTHR45138:SF9">
    <property type="entry name" value="DIGUANYLATE CYCLASE DGCM-RELATED"/>
    <property type="match status" value="1"/>
</dbReference>
<feature type="transmembrane region" description="Helical" evidence="1">
    <location>
        <begin position="73"/>
        <end position="91"/>
    </location>
</feature>
<dbReference type="CDD" id="cd01949">
    <property type="entry name" value="GGDEF"/>
    <property type="match status" value="1"/>
</dbReference>
<evidence type="ECO:0000256" key="1">
    <source>
        <dbReference type="SAM" id="Phobius"/>
    </source>
</evidence>